<feature type="region of interest" description="Disordered" evidence="1">
    <location>
        <begin position="1"/>
        <end position="25"/>
    </location>
</feature>
<feature type="compositionally biased region" description="Low complexity" evidence="1">
    <location>
        <begin position="1"/>
        <end position="17"/>
    </location>
</feature>
<feature type="compositionally biased region" description="Polar residues" evidence="1">
    <location>
        <begin position="59"/>
        <end position="69"/>
    </location>
</feature>
<proteinExistence type="predicted"/>
<reference evidence="2" key="1">
    <citation type="submission" date="2022-10" db="EMBL/GenBank/DDBJ databases">
        <title>Culturing micro-colonial fungi from biological soil crusts in the Mojave desert and describing Neophaeococcomyces mojavensis, and introducing the new genera and species Taxawa tesnikishii.</title>
        <authorList>
            <person name="Kurbessoian T."/>
            <person name="Stajich J.E."/>
        </authorList>
    </citation>
    <scope>NUCLEOTIDE SEQUENCE</scope>
    <source>
        <strain evidence="2">TK_1</strain>
    </source>
</reference>
<dbReference type="Proteomes" id="UP001172684">
    <property type="component" value="Unassembled WGS sequence"/>
</dbReference>
<accession>A0ABQ9NKM0</accession>
<gene>
    <name evidence="2" type="ORF">H2201_008128</name>
</gene>
<evidence type="ECO:0000256" key="1">
    <source>
        <dbReference type="SAM" id="MobiDB-lite"/>
    </source>
</evidence>
<protein>
    <submittedName>
        <fullName evidence="2">Uncharacterized protein</fullName>
    </submittedName>
</protein>
<feature type="compositionally biased region" description="Polar residues" evidence="1">
    <location>
        <begin position="103"/>
        <end position="115"/>
    </location>
</feature>
<evidence type="ECO:0000313" key="2">
    <source>
        <dbReference type="EMBL" id="KAJ9657623.1"/>
    </source>
</evidence>
<feature type="compositionally biased region" description="Polar residues" evidence="1">
    <location>
        <begin position="128"/>
        <end position="138"/>
    </location>
</feature>
<feature type="compositionally biased region" description="Basic and acidic residues" evidence="1">
    <location>
        <begin position="86"/>
        <end position="100"/>
    </location>
</feature>
<dbReference type="EMBL" id="JAPDRL010000098">
    <property type="protein sequence ID" value="KAJ9657623.1"/>
    <property type="molecule type" value="Genomic_DNA"/>
</dbReference>
<comment type="caution">
    <text evidence="2">The sequence shown here is derived from an EMBL/GenBank/DDBJ whole genome shotgun (WGS) entry which is preliminary data.</text>
</comment>
<keyword evidence="3" id="KW-1185">Reference proteome</keyword>
<name>A0ABQ9NKM0_9PEZI</name>
<organism evidence="2 3">
    <name type="scientific">Coniosporium apollinis</name>
    <dbReference type="NCBI Taxonomy" id="61459"/>
    <lineage>
        <taxon>Eukaryota</taxon>
        <taxon>Fungi</taxon>
        <taxon>Dikarya</taxon>
        <taxon>Ascomycota</taxon>
        <taxon>Pezizomycotina</taxon>
        <taxon>Dothideomycetes</taxon>
        <taxon>Dothideomycetes incertae sedis</taxon>
        <taxon>Coniosporium</taxon>
    </lineage>
</organism>
<sequence length="192" mass="21170">MYSSSISTTSRSSTYIRKLSSKRPKNAFEHATTTMSTFICSATSTTTTYTSDRRGSTSAPKTTSSTYRQTVRHDPGGTTIQTTSQKGDEPAIQDTKHFDTQGRAVSTGSSGNTIRQGGDAGGGKKPQIENTNANTRRQWGSGAGDGEEKPRTENVVWRTYEEAVDRDYARKKSEEGRGRFERRWSDCALRKC</sequence>
<feature type="region of interest" description="Disordered" evidence="1">
    <location>
        <begin position="45"/>
        <end position="154"/>
    </location>
</feature>
<evidence type="ECO:0000313" key="3">
    <source>
        <dbReference type="Proteomes" id="UP001172684"/>
    </source>
</evidence>